<dbReference type="EMBL" id="PGVE01000072">
    <property type="protein sequence ID" value="PLS02468.1"/>
    <property type="molecule type" value="Genomic_DNA"/>
</dbReference>
<dbReference type="PROSITE" id="PS51257">
    <property type="entry name" value="PROKAR_LIPOPROTEIN"/>
    <property type="match status" value="1"/>
</dbReference>
<keyword evidence="1" id="KW-0732">Signal</keyword>
<organism evidence="2 3">
    <name type="scientific">Neobacillus cucumis</name>
    <dbReference type="NCBI Taxonomy" id="1740721"/>
    <lineage>
        <taxon>Bacteria</taxon>
        <taxon>Bacillati</taxon>
        <taxon>Bacillota</taxon>
        <taxon>Bacilli</taxon>
        <taxon>Bacillales</taxon>
        <taxon>Bacillaceae</taxon>
        <taxon>Neobacillus</taxon>
    </lineage>
</organism>
<accession>A0A2N5HAD0</accession>
<gene>
    <name evidence="2" type="ORF">CVD27_20165</name>
</gene>
<evidence type="ECO:0000313" key="2">
    <source>
        <dbReference type="EMBL" id="PLS02468.1"/>
    </source>
</evidence>
<sequence>MSKKILTAVMGTLLTISVAGCGDTLNNNQLNTQSDYKMTHAKRSLSTPFVDMFYGFRMMEKFIANEDYDAAKTLSRNLDDEFHDAILPSLIAKKGKTFAGGIDAKYDELTEAISQRNKAKSRKLIVENRKNLQKIAPMLGVSVISTK</sequence>
<dbReference type="RefSeq" id="WP_101649829.1">
    <property type="nucleotide sequence ID" value="NZ_PGVE01000072.1"/>
</dbReference>
<dbReference type="AlphaFoldDB" id="A0A2N5HAD0"/>
<feature type="chain" id="PRO_5014878765" evidence="1">
    <location>
        <begin position="22"/>
        <end position="147"/>
    </location>
</feature>
<name>A0A2N5HAD0_9BACI</name>
<keyword evidence="3" id="KW-1185">Reference proteome</keyword>
<feature type="signal peptide" evidence="1">
    <location>
        <begin position="1"/>
        <end position="21"/>
    </location>
</feature>
<evidence type="ECO:0000313" key="3">
    <source>
        <dbReference type="Proteomes" id="UP000234950"/>
    </source>
</evidence>
<proteinExistence type="predicted"/>
<evidence type="ECO:0000256" key="1">
    <source>
        <dbReference type="SAM" id="SignalP"/>
    </source>
</evidence>
<dbReference type="OrthoDB" id="2867621at2"/>
<comment type="caution">
    <text evidence="2">The sequence shown here is derived from an EMBL/GenBank/DDBJ whole genome shotgun (WGS) entry which is preliminary data.</text>
</comment>
<protein>
    <submittedName>
        <fullName evidence="2">Uncharacterized protein</fullName>
    </submittedName>
</protein>
<dbReference type="Proteomes" id="UP000234950">
    <property type="component" value="Unassembled WGS sequence"/>
</dbReference>
<reference evidence="2 3" key="1">
    <citation type="submission" date="2017-11" db="EMBL/GenBank/DDBJ databases">
        <title>Comparitive Functional Genomics of Dry Heat Resistant strains isolated from the Viking Spacecraft.</title>
        <authorList>
            <person name="Seuylemezian A."/>
            <person name="Cooper K."/>
            <person name="Vaishampayan P."/>
        </authorList>
    </citation>
    <scope>NUCLEOTIDE SEQUENCE [LARGE SCALE GENOMIC DNA]</scope>
    <source>
        <strain evidence="2 3">V32-6</strain>
    </source>
</reference>